<evidence type="ECO:0000313" key="2">
    <source>
        <dbReference type="Proteomes" id="UP001281761"/>
    </source>
</evidence>
<gene>
    <name evidence="1" type="ORF">BLNAU_5474</name>
</gene>
<dbReference type="Proteomes" id="UP001281761">
    <property type="component" value="Unassembled WGS sequence"/>
</dbReference>
<sequence length="133" mass="15553">MRGLTWTRLKPRSCRFLRTLRFIQKHSWNLDICPFTPVSRSFTSFTCFFRFFQIFTPSHNQPRLTLSTAPVETSSQQTCLPKKDTSDVTLSSHFKSHSLTHHSISLSLFVDNATTDFTPSRLVWRSRHFSCFC</sequence>
<keyword evidence="2" id="KW-1185">Reference proteome</keyword>
<name>A0ABQ9Y6N3_9EUKA</name>
<reference evidence="1 2" key="1">
    <citation type="journal article" date="2022" name="bioRxiv">
        <title>Genomics of Preaxostyla Flagellates Illuminates Evolutionary Transitions and the Path Towards Mitochondrial Loss.</title>
        <authorList>
            <person name="Novak L.V.F."/>
            <person name="Treitli S.C."/>
            <person name="Pyrih J."/>
            <person name="Halakuc P."/>
            <person name="Pipaliya S.V."/>
            <person name="Vacek V."/>
            <person name="Brzon O."/>
            <person name="Soukal P."/>
            <person name="Eme L."/>
            <person name="Dacks J.B."/>
            <person name="Karnkowska A."/>
            <person name="Elias M."/>
            <person name="Hampl V."/>
        </authorList>
    </citation>
    <scope>NUCLEOTIDE SEQUENCE [LARGE SCALE GENOMIC DNA]</scope>
    <source>
        <strain evidence="1">NAU3</strain>
        <tissue evidence="1">Gut</tissue>
    </source>
</reference>
<evidence type="ECO:0000313" key="1">
    <source>
        <dbReference type="EMBL" id="KAK2959425.1"/>
    </source>
</evidence>
<comment type="caution">
    <text evidence="1">The sequence shown here is derived from an EMBL/GenBank/DDBJ whole genome shotgun (WGS) entry which is preliminary data.</text>
</comment>
<proteinExistence type="predicted"/>
<organism evidence="1 2">
    <name type="scientific">Blattamonas nauphoetae</name>
    <dbReference type="NCBI Taxonomy" id="2049346"/>
    <lineage>
        <taxon>Eukaryota</taxon>
        <taxon>Metamonada</taxon>
        <taxon>Preaxostyla</taxon>
        <taxon>Oxymonadida</taxon>
        <taxon>Blattamonas</taxon>
    </lineage>
</organism>
<accession>A0ABQ9Y6N3</accession>
<protein>
    <submittedName>
        <fullName evidence="1">Uncharacterized protein</fullName>
    </submittedName>
</protein>
<dbReference type="EMBL" id="JARBJD010000029">
    <property type="protein sequence ID" value="KAK2959425.1"/>
    <property type="molecule type" value="Genomic_DNA"/>
</dbReference>